<dbReference type="WBParaSite" id="SBAD_0001317701-mRNA-1">
    <property type="protein sequence ID" value="SBAD_0001317701-mRNA-1"/>
    <property type="gene ID" value="SBAD_0001317701"/>
</dbReference>
<dbReference type="OrthoDB" id="427480at2759"/>
<reference evidence="3" key="1">
    <citation type="submission" date="2016-06" db="UniProtKB">
        <authorList>
            <consortium name="WormBaseParasite"/>
        </authorList>
    </citation>
    <scope>IDENTIFICATION</scope>
</reference>
<keyword evidence="2" id="KW-1185">Reference proteome</keyword>
<accession>A0A183JA68</accession>
<proteinExistence type="predicted"/>
<evidence type="ECO:0000313" key="2">
    <source>
        <dbReference type="Proteomes" id="UP000270296"/>
    </source>
</evidence>
<organism evidence="3">
    <name type="scientific">Soboliphyme baturini</name>
    <dbReference type="NCBI Taxonomy" id="241478"/>
    <lineage>
        <taxon>Eukaryota</taxon>
        <taxon>Metazoa</taxon>
        <taxon>Ecdysozoa</taxon>
        <taxon>Nematoda</taxon>
        <taxon>Enoplea</taxon>
        <taxon>Dorylaimia</taxon>
        <taxon>Dioctophymatida</taxon>
        <taxon>Dioctophymatoidea</taxon>
        <taxon>Soboliphymatidae</taxon>
        <taxon>Soboliphyme</taxon>
    </lineage>
</organism>
<dbReference type="AlphaFoldDB" id="A0A183JA68"/>
<dbReference type="Proteomes" id="UP000270296">
    <property type="component" value="Unassembled WGS sequence"/>
</dbReference>
<evidence type="ECO:0000313" key="1">
    <source>
        <dbReference type="EMBL" id="VDP51652.1"/>
    </source>
</evidence>
<dbReference type="GO" id="GO:0005743">
    <property type="term" value="C:mitochondrial inner membrane"/>
    <property type="evidence" value="ECO:0007669"/>
    <property type="project" value="TreeGrafter"/>
</dbReference>
<name>A0A183JA68_9BILA</name>
<dbReference type="GO" id="GO:0055088">
    <property type="term" value="P:lipid homeostasis"/>
    <property type="evidence" value="ECO:0007669"/>
    <property type="project" value="TreeGrafter"/>
</dbReference>
<protein>
    <submittedName>
        <fullName evidence="3">DUF2179 domain-containing protein</fullName>
    </submittedName>
</protein>
<reference evidence="1 2" key="2">
    <citation type="submission" date="2018-11" db="EMBL/GenBank/DDBJ databases">
        <authorList>
            <consortium name="Pathogen Informatics"/>
        </authorList>
    </citation>
    <scope>NUCLEOTIDE SEQUENCE [LARGE SCALE GENOMIC DNA]</scope>
</reference>
<sequence length="118" mass="13338">MVCKIAADYKLSLGHLEPNTVVYAHEKSRVHKRSAERLLKLACDNGGVYIKVGQHLGSLSYLLPVEYVSILSVLHSKAPVSSFKDVCRVIEEDFGKKVIIFFISTRYLIEWASDRRNA</sequence>
<evidence type="ECO:0000313" key="3">
    <source>
        <dbReference type="WBParaSite" id="SBAD_0001317701-mRNA-1"/>
    </source>
</evidence>
<gene>
    <name evidence="1" type="ORF">SBAD_LOCUS12765</name>
</gene>
<dbReference type="EMBL" id="UZAM01018746">
    <property type="protein sequence ID" value="VDP51652.1"/>
    <property type="molecule type" value="Genomic_DNA"/>
</dbReference>
<dbReference type="GO" id="GO:0007005">
    <property type="term" value="P:mitochondrion organization"/>
    <property type="evidence" value="ECO:0007669"/>
    <property type="project" value="TreeGrafter"/>
</dbReference>
<dbReference type="PANTHER" id="PTHR43173:SF19">
    <property type="entry name" value="AARF DOMAIN-CONTAINING PROTEIN KINASE 1"/>
    <property type="match status" value="1"/>
</dbReference>
<dbReference type="PANTHER" id="PTHR43173">
    <property type="entry name" value="ABC1 FAMILY PROTEIN"/>
    <property type="match status" value="1"/>
</dbReference>
<dbReference type="InterPro" id="IPR051130">
    <property type="entry name" value="Mito_struct-func_regulator"/>
</dbReference>